<organism evidence="1 2">
    <name type="scientific">Polarella glacialis</name>
    <name type="common">Dinoflagellate</name>
    <dbReference type="NCBI Taxonomy" id="89957"/>
    <lineage>
        <taxon>Eukaryota</taxon>
        <taxon>Sar</taxon>
        <taxon>Alveolata</taxon>
        <taxon>Dinophyceae</taxon>
        <taxon>Suessiales</taxon>
        <taxon>Suessiaceae</taxon>
        <taxon>Polarella</taxon>
    </lineage>
</organism>
<evidence type="ECO:0000313" key="1">
    <source>
        <dbReference type="EMBL" id="CAE8689580.1"/>
    </source>
</evidence>
<gene>
    <name evidence="1" type="ORF">PGLA2088_LOCUS26514</name>
</gene>
<reference evidence="1" key="1">
    <citation type="submission" date="2021-02" db="EMBL/GenBank/DDBJ databases">
        <authorList>
            <person name="Dougan E. K."/>
            <person name="Rhodes N."/>
            <person name="Thang M."/>
            <person name="Chan C."/>
        </authorList>
    </citation>
    <scope>NUCLEOTIDE SEQUENCE</scope>
</reference>
<name>A0A813JYE2_POLGL</name>
<dbReference type="AlphaFoldDB" id="A0A813JYE2"/>
<dbReference type="Proteomes" id="UP000626109">
    <property type="component" value="Unassembled WGS sequence"/>
</dbReference>
<dbReference type="EMBL" id="CAJNNW010027094">
    <property type="protein sequence ID" value="CAE8689580.1"/>
    <property type="molecule type" value="Genomic_DNA"/>
</dbReference>
<sequence>MASGSGDAVSTPRDAATHYSSWSFGFRSKGGGIGRWRVYLTFPQSSSPCKKFLNQGNCSNPGNDPKIKLSLVAEQRLAASAGGVLLGIIEGVAALLMKSTSKTPREMALEQMEQEKQMKDYQQRTDSGEVTGVQSWVQYAQASGLAPSFGSNTVAGAE</sequence>
<accession>A0A813JYE2</accession>
<protein>
    <submittedName>
        <fullName evidence="1">Uncharacterized protein</fullName>
    </submittedName>
</protein>
<comment type="caution">
    <text evidence="1">The sequence shown here is derived from an EMBL/GenBank/DDBJ whole genome shotgun (WGS) entry which is preliminary data.</text>
</comment>
<evidence type="ECO:0000313" key="2">
    <source>
        <dbReference type="Proteomes" id="UP000626109"/>
    </source>
</evidence>
<proteinExistence type="predicted"/>